<name>A0A7I7YRW0_9MYCO</name>
<protein>
    <submittedName>
        <fullName evidence="1">Uncharacterized protein</fullName>
    </submittedName>
</protein>
<dbReference type="OrthoDB" id="3638630at2"/>
<sequence length="246" mass="25862">MNPTLAVSPDLTKLAVTSTIKGASVAGWQDTSGNFTAAAPNAAPSPGVGNQSGIYSVGFDRKGNFYYRQEVDSSYSDIYELLAGSTTNPQKVKAQIEREAWGFPWIDSDGSMQFGCKPVSPTLNRNATVNWLGPGAILRLYAMNIAKLAITGHDQNGCLQTGRETLLLPQHVGDDANALPVQDAVASPDDTQVAFTSLGTQAARMGGHGGLGLYLVAADGGHPPAQVTLVPQASEQAGSMTLLEWR</sequence>
<dbReference type="RefSeq" id="WP_139825952.1">
    <property type="nucleotide sequence ID" value="NZ_AP022614.1"/>
</dbReference>
<evidence type="ECO:0000313" key="2">
    <source>
        <dbReference type="Proteomes" id="UP000467105"/>
    </source>
</evidence>
<gene>
    <name evidence="1" type="ORF">MPRM_09740</name>
</gene>
<dbReference type="Proteomes" id="UP000467105">
    <property type="component" value="Chromosome"/>
</dbReference>
<keyword evidence="2" id="KW-1185">Reference proteome</keyword>
<dbReference type="SUPFAM" id="SSF82171">
    <property type="entry name" value="DPP6 N-terminal domain-like"/>
    <property type="match status" value="1"/>
</dbReference>
<dbReference type="EMBL" id="AP022614">
    <property type="protein sequence ID" value="BBZ43693.1"/>
    <property type="molecule type" value="Genomic_DNA"/>
</dbReference>
<reference evidence="1 2" key="1">
    <citation type="journal article" date="2019" name="Emerg. Microbes Infect.">
        <title>Comprehensive subspecies identification of 175 nontuberculous mycobacteria species based on 7547 genomic profiles.</title>
        <authorList>
            <person name="Matsumoto Y."/>
            <person name="Kinjo T."/>
            <person name="Motooka D."/>
            <person name="Nabeya D."/>
            <person name="Jung N."/>
            <person name="Uechi K."/>
            <person name="Horii T."/>
            <person name="Iida T."/>
            <person name="Fujita J."/>
            <person name="Nakamura S."/>
        </authorList>
    </citation>
    <scope>NUCLEOTIDE SEQUENCE [LARGE SCALE GENOMIC DNA]</scope>
    <source>
        <strain evidence="1 2">JCM 14742</strain>
    </source>
</reference>
<accession>A0A7I7YRW0</accession>
<proteinExistence type="predicted"/>
<organism evidence="1 2">
    <name type="scientific">Mycobacterium parmense</name>
    <dbReference type="NCBI Taxonomy" id="185642"/>
    <lineage>
        <taxon>Bacteria</taxon>
        <taxon>Bacillati</taxon>
        <taxon>Actinomycetota</taxon>
        <taxon>Actinomycetes</taxon>
        <taxon>Mycobacteriales</taxon>
        <taxon>Mycobacteriaceae</taxon>
        <taxon>Mycobacterium</taxon>
        <taxon>Mycobacterium simiae complex</taxon>
    </lineage>
</organism>
<evidence type="ECO:0000313" key="1">
    <source>
        <dbReference type="EMBL" id="BBZ43693.1"/>
    </source>
</evidence>
<dbReference type="AlphaFoldDB" id="A0A7I7YRW0"/>